<dbReference type="Pfam" id="PF00617">
    <property type="entry name" value="RasGEF"/>
    <property type="match status" value="1"/>
</dbReference>
<dbReference type="PANTHER" id="PTHR21560">
    <property type="entry name" value="VERY KIND PROTEIN"/>
    <property type="match status" value="1"/>
</dbReference>
<evidence type="ECO:0000259" key="5">
    <source>
        <dbReference type="PROSITE" id="PS50009"/>
    </source>
</evidence>
<proteinExistence type="predicted"/>
<evidence type="ECO:0000256" key="2">
    <source>
        <dbReference type="ARBA" id="ARBA00022737"/>
    </source>
</evidence>
<dbReference type="SUPFAM" id="SSF48366">
    <property type="entry name" value="Ras GEF"/>
    <property type="match status" value="1"/>
</dbReference>
<dbReference type="Gene3D" id="1.10.840.10">
    <property type="entry name" value="Ras guanine-nucleotide exchange factors catalytic domain"/>
    <property type="match status" value="1"/>
</dbReference>
<dbReference type="SUPFAM" id="SSF56112">
    <property type="entry name" value="Protein kinase-like (PK-like)"/>
    <property type="match status" value="2"/>
</dbReference>
<evidence type="ECO:0000256" key="3">
    <source>
        <dbReference type="PROSITE-ProRule" id="PRU00168"/>
    </source>
</evidence>
<dbReference type="InterPro" id="IPR000651">
    <property type="entry name" value="Ras-like_Gua-exchang_fac_N"/>
</dbReference>
<dbReference type="CDD" id="cd06224">
    <property type="entry name" value="REM"/>
    <property type="match status" value="1"/>
</dbReference>
<evidence type="ECO:0000313" key="8">
    <source>
        <dbReference type="Proteomes" id="UP000694871"/>
    </source>
</evidence>
<evidence type="ECO:0000256" key="1">
    <source>
        <dbReference type="ARBA" id="ARBA00022658"/>
    </source>
</evidence>
<dbReference type="PROSITE" id="PS50009">
    <property type="entry name" value="RASGEF_CAT"/>
    <property type="match status" value="1"/>
</dbReference>
<dbReference type="InterPro" id="IPR011009">
    <property type="entry name" value="Kinase-like_dom_sf"/>
</dbReference>
<evidence type="ECO:0000259" key="6">
    <source>
        <dbReference type="PROSITE" id="PS50212"/>
    </source>
</evidence>
<dbReference type="SMART" id="SM00147">
    <property type="entry name" value="RasGEF"/>
    <property type="match status" value="1"/>
</dbReference>
<feature type="compositionally biased region" description="Basic and acidic residues" evidence="4">
    <location>
        <begin position="818"/>
        <end position="827"/>
    </location>
</feature>
<feature type="region of interest" description="Disordered" evidence="4">
    <location>
        <begin position="818"/>
        <end position="837"/>
    </location>
</feature>
<keyword evidence="8" id="KW-1185">Reference proteome</keyword>
<feature type="domain" description="KIND" evidence="7">
    <location>
        <begin position="524"/>
        <end position="688"/>
    </location>
</feature>
<organism evidence="8 9">
    <name type="scientific">Gekko japonicus</name>
    <name type="common">Schlegel's Japanese gecko</name>
    <dbReference type="NCBI Taxonomy" id="146911"/>
    <lineage>
        <taxon>Eukaryota</taxon>
        <taxon>Metazoa</taxon>
        <taxon>Chordata</taxon>
        <taxon>Craniata</taxon>
        <taxon>Vertebrata</taxon>
        <taxon>Euteleostomi</taxon>
        <taxon>Lepidosauria</taxon>
        <taxon>Squamata</taxon>
        <taxon>Bifurcata</taxon>
        <taxon>Gekkota</taxon>
        <taxon>Gekkonidae</taxon>
        <taxon>Gekkoninae</taxon>
        <taxon>Gekko</taxon>
    </lineage>
</organism>
<feature type="domain" description="Ras-GEF" evidence="5">
    <location>
        <begin position="1596"/>
        <end position="1847"/>
    </location>
</feature>
<feature type="domain" description="KIND" evidence="7">
    <location>
        <begin position="31"/>
        <end position="211"/>
    </location>
</feature>
<evidence type="ECO:0000313" key="9">
    <source>
        <dbReference type="RefSeq" id="XP_015282375.1"/>
    </source>
</evidence>
<dbReference type="Gene3D" id="1.10.510.10">
    <property type="entry name" value="Transferase(Phosphotransferase) domain 1"/>
    <property type="match status" value="2"/>
</dbReference>
<dbReference type="Gene3D" id="1.20.870.10">
    <property type="entry name" value="Son of sevenless (SoS) protein Chain: S domain 1"/>
    <property type="match status" value="1"/>
</dbReference>
<gene>
    <name evidence="9" type="primary">KNDC1</name>
</gene>
<dbReference type="GeneID" id="107123618"/>
<dbReference type="Proteomes" id="UP000694871">
    <property type="component" value="Unplaced"/>
</dbReference>
<keyword evidence="2" id="KW-0677">Repeat</keyword>
<dbReference type="RefSeq" id="XP_015282375.1">
    <property type="nucleotide sequence ID" value="XM_015426889.1"/>
</dbReference>
<keyword evidence="1 3" id="KW-0344">Guanine-nucleotide releasing factor</keyword>
<sequence length="1877" mass="212877">MDGFAEEQVMEEEECCDFEPLPTLLEDEENVSLADVLSLQDGCLTEQDIWAICLECCQSVKNIAHSAIFQTLCITPDTLAFNTNGNVCFMEQISDDPEGAFVPPEIDVTGNTFEAHIFSLGATLKTVIEYTMEVEVHSEFSQDLQILLEQMQEENPQERPDIETVISLCKEKMKYSSSSDACQCLSAIGRRVLSIESCDTFQDSCDNLQKGKVYEWISPCEQCSIKNNCKQENFSLQVEDLKTVGSGNFSCVYTVNDRKDDIGEIQINTVSERFYCQRVSAQLTKYSEGENIKHNNKYVNSLATKLQPSDLERDVLAKNSMRKIKTFPKLTSEFETDPSIFFPSVTHSGPLMKKHPLKPKLFSVITNNEHTALEGKLSLCDTNNQLGLKAEYFEESNINEEESSFHQLYMPVCVGKDTDLFTYSPAVSQSSDNSSMVNRPDNLAIGPQVLAWEYCAETSPWASELSFLRINRPTTALTATSVNGCGSGILNYPEHNCTEMKDCYIEDERDGGRETEKKSNEQWVFLKHLLTRYGKPLKDYELWALCYECLLALEAYTDYPAYLCLDSVLMNSDGSVLFAARESEGSYDMFYLAPETAEDDFVTEKVCIYCIAAILWRTAKYNFPPDHKLVLPRKLKNFLLNMARRKSEDRLSLAEAIKTCDSSLLEQGVNSKKVLTFLNKAAFQDLKEVEASFCDNLPLEFPNERKPMDNNVGFLPIHNESKLIALKGPLPCLTSLNTVSTILPTAFTSSATHFKPIVLHQNAGMEKDAIPSTSMPCKANMEGEIHPDSKNSITVKDEIEEQIDENSNLITVYMSSDVQEHDEDKSKTSLQTAPEDQFPNKMDAFMDKLPLFSDFPCNSQEKCTSQTCSSNTSNCAMPSGTAFVNNFLLKQDPETRVLTLVPVQIAVSEQIPNRPLHSKVAYSCCPSLHVLLSDAIRSYRVDKSLQENPSLNNVRNCRFSNMQRECAEMKSRITTLSPATNYTQTKCSERSPFLTLCQEFSNDADSNVSLLDRTLNASVDQKPTCLLNLDAFHQNNGMSEVFVKKVVHLIQEEFALGSYWENTDEALAMGKYISTLKDLKYNTFCNAVSEKFGDLDWEEKLLASLYEAANGKIPPERVNEDECDKKDESLNKPTNLLNASDGTNAIFSSVEVEDLSQDNIDYELRPQVVGTEIEESLLANKCCLSLEFPEESQLQEEVPVKAEENNCTNFPCPSGLLDCRLGWSSAFYGSECFSLEVHKYIRKLGKQKASGIQKTHAKRMELEQLMMIEMRNYRKSVKFYQRLLHKERRSKGCEAKTVLPKLRGQLEEMKAKVQFLELVKKYLQIMFIEKWGAEPCDLCTVVNMARSETLGISSLDSLLLFYNVNKTQFNDHQTQPRNLQAGTPLGLMAYLYSRNAFLEGYVQQFLFTFRYFCAQEEFLQFLLDRIRLTSPSSNLESSLLSKIYHRSFSILQAWIEDCYGVDFAINPDLMGILKTFINSKVVPRNGYGTWLLSLLQDIASRKWNNVSQCHRLEVWEEKEDTKSLPSLCKKVSKDSSQKTFNWKLSQGNETVAPSQGTRQHSIVSGLPKPCYANLTERFSGFYTRTDRDLHFLAKYTAQQLCCQLTLLEQEKFHKCHPVHFLNSRLLGVKDKNIPQQKPVTSETLPTQAYNLFAKNCAQDDYLLKLLKYADNVSTWVAAEIVTSYNSKVQVSLLSKFLFIAKCCYEQRNVATAIQILRGLENLIVRQLPAWKCLPSKVSEIMEELKAVEVFLKSDSLCLMEGESFKTSPTIPSAHVLAMHVQQLETGGFTMRNGSYKWTKLRNISKVVSQVHAFQVNPYTFPPDHQLQACLRQRIASFNDVDISVLAADNYANFHQTPPEKQSRKIRDTLYRMKAMFQ</sequence>
<dbReference type="Pfam" id="PF00618">
    <property type="entry name" value="RasGEF_N"/>
    <property type="match status" value="1"/>
</dbReference>
<dbReference type="InterPro" id="IPR029899">
    <property type="entry name" value="KNDC1"/>
</dbReference>
<dbReference type="InterPro" id="IPR036964">
    <property type="entry name" value="RASGEF_cat_dom_sf"/>
</dbReference>
<protein>
    <submittedName>
        <fullName evidence="9">Protein very KIND</fullName>
    </submittedName>
</protein>
<dbReference type="Pfam" id="PF16474">
    <property type="entry name" value="KIND"/>
    <property type="match status" value="1"/>
</dbReference>
<evidence type="ECO:0000256" key="4">
    <source>
        <dbReference type="SAM" id="MobiDB-lite"/>
    </source>
</evidence>
<evidence type="ECO:0000259" key="7">
    <source>
        <dbReference type="PROSITE" id="PS51377"/>
    </source>
</evidence>
<dbReference type="InterPro" id="IPR023578">
    <property type="entry name" value="Ras_GEF_dom_sf"/>
</dbReference>
<name>A0ABM1L8T8_GEKJA</name>
<dbReference type="SMART" id="SM00750">
    <property type="entry name" value="KIND"/>
    <property type="match status" value="2"/>
</dbReference>
<dbReference type="PANTHER" id="PTHR21560:SF0">
    <property type="entry name" value="KINASE NON-CATALYTIC C-LOBE DOMAIN-CONTAINING PROTEIN 1"/>
    <property type="match status" value="1"/>
</dbReference>
<accession>A0ABM1L8T8</accession>
<dbReference type="InterPro" id="IPR011019">
    <property type="entry name" value="KIND_dom"/>
</dbReference>
<dbReference type="PROSITE" id="PS51377">
    <property type="entry name" value="KIND"/>
    <property type="match status" value="2"/>
</dbReference>
<dbReference type="PROSITE" id="PS50212">
    <property type="entry name" value="RASGEF_NTER"/>
    <property type="match status" value="1"/>
</dbReference>
<dbReference type="InterPro" id="IPR001895">
    <property type="entry name" value="RASGEF_cat_dom"/>
</dbReference>
<feature type="domain" description="N-terminal Ras-GEF" evidence="6">
    <location>
        <begin position="1375"/>
        <end position="1503"/>
    </location>
</feature>
<reference evidence="9" key="1">
    <citation type="submission" date="2025-08" db="UniProtKB">
        <authorList>
            <consortium name="RefSeq"/>
        </authorList>
    </citation>
    <scope>IDENTIFICATION</scope>
</reference>